<feature type="region of interest" description="Disordered" evidence="1">
    <location>
        <begin position="85"/>
        <end position="148"/>
    </location>
</feature>
<name>F4D1D1_PSEUX</name>
<keyword evidence="3" id="KW-1185">Reference proteome</keyword>
<evidence type="ECO:0008006" key="4">
    <source>
        <dbReference type="Google" id="ProtNLM"/>
    </source>
</evidence>
<dbReference type="HOGENOM" id="CLU_1757308_0_0_11"/>
<organism evidence="2 3">
    <name type="scientific">Pseudonocardia dioxanivorans (strain ATCC 55486 / DSM 44775 / JCM 13855 / CB1190)</name>
    <dbReference type="NCBI Taxonomy" id="675635"/>
    <lineage>
        <taxon>Bacteria</taxon>
        <taxon>Bacillati</taxon>
        <taxon>Actinomycetota</taxon>
        <taxon>Actinomycetes</taxon>
        <taxon>Pseudonocardiales</taxon>
        <taxon>Pseudonocardiaceae</taxon>
        <taxon>Pseudonocardia</taxon>
    </lineage>
</organism>
<feature type="compositionally biased region" description="Low complexity" evidence="1">
    <location>
        <begin position="115"/>
        <end position="130"/>
    </location>
</feature>
<dbReference type="AlphaFoldDB" id="F4D1D1"/>
<dbReference type="RefSeq" id="WP_013677818.1">
    <property type="nucleotide sequence ID" value="NC_015312.1"/>
</dbReference>
<dbReference type="Proteomes" id="UP000007809">
    <property type="component" value="Chromosome"/>
</dbReference>
<protein>
    <recommendedName>
        <fullName evidence="4">Phage gp6-like head-tail connector protein</fullName>
    </recommendedName>
</protein>
<evidence type="ECO:0000313" key="3">
    <source>
        <dbReference type="Proteomes" id="UP000007809"/>
    </source>
</evidence>
<evidence type="ECO:0000256" key="1">
    <source>
        <dbReference type="SAM" id="MobiDB-lite"/>
    </source>
</evidence>
<sequence length="148" mass="15945">MYATEVLSLEAAKAYLNEDLESTVNDDELTEFIEAAVARVDKHLGLDQIPGAGLAYAAEVTPLQRLAVKTVLRVYWDTQRTSVTDRNGYTAQPWEDDNGPAGTASIRSKLTDLLGQAAAEPSGSGAAPQGAFPPPSCWPDPADRRRGW</sequence>
<evidence type="ECO:0000313" key="2">
    <source>
        <dbReference type="EMBL" id="AEA27919.1"/>
    </source>
</evidence>
<dbReference type="KEGG" id="pdx:Psed_5792"/>
<accession>F4D1D1</accession>
<dbReference type="CDD" id="cd08054">
    <property type="entry name" value="gp6"/>
    <property type="match status" value="1"/>
</dbReference>
<gene>
    <name evidence="2" type="ordered locus">Psed_5792</name>
</gene>
<dbReference type="Gene3D" id="1.10.3230.30">
    <property type="entry name" value="Phage gp6-like head-tail connector protein"/>
    <property type="match status" value="1"/>
</dbReference>
<dbReference type="STRING" id="675635.Psed_5792"/>
<proteinExistence type="predicted"/>
<reference evidence="2 3" key="1">
    <citation type="journal article" date="2011" name="J. Bacteriol.">
        <title>Genome sequence of the 1,4-dioxane-degrading Pseudonocardia dioxanivorans strain CB1190.</title>
        <authorList>
            <person name="Sales C.M."/>
            <person name="Mahendra S."/>
            <person name="Grostern A."/>
            <person name="Parales R.E."/>
            <person name="Goodwin L.A."/>
            <person name="Woyke T."/>
            <person name="Nolan M."/>
            <person name="Lapidus A."/>
            <person name="Chertkov O."/>
            <person name="Ovchinnikova G."/>
            <person name="Sczyrba A."/>
            <person name="Alvarez-Cohen L."/>
        </authorList>
    </citation>
    <scope>NUCLEOTIDE SEQUENCE [LARGE SCALE GENOMIC DNA]</scope>
    <source>
        <strain evidence="3">ATCC 55486 / DSM 44775 / JCM 13855 / CB1190</strain>
    </source>
</reference>
<dbReference type="EMBL" id="CP002593">
    <property type="protein sequence ID" value="AEA27919.1"/>
    <property type="molecule type" value="Genomic_DNA"/>
</dbReference>